<evidence type="ECO:0000256" key="1">
    <source>
        <dbReference type="SAM" id="MobiDB-lite"/>
    </source>
</evidence>
<keyword evidence="4" id="KW-1185">Reference proteome</keyword>
<dbReference type="RefSeq" id="WP_165110649.1">
    <property type="nucleotide sequence ID" value="NZ_JAALAA010000006.1"/>
</dbReference>
<feature type="compositionally biased region" description="Polar residues" evidence="1">
    <location>
        <begin position="140"/>
        <end position="169"/>
    </location>
</feature>
<feature type="region of interest" description="Disordered" evidence="1">
    <location>
        <begin position="110"/>
        <end position="301"/>
    </location>
</feature>
<dbReference type="AlphaFoldDB" id="A0A6M1QSU4"/>
<evidence type="ECO:0000256" key="2">
    <source>
        <dbReference type="SAM" id="Phobius"/>
    </source>
</evidence>
<keyword evidence="2" id="KW-0472">Membrane</keyword>
<organism evidence="3 4">
    <name type="scientific">Nocardioides turkmenicus</name>
    <dbReference type="NCBI Taxonomy" id="2711220"/>
    <lineage>
        <taxon>Bacteria</taxon>
        <taxon>Bacillati</taxon>
        <taxon>Actinomycetota</taxon>
        <taxon>Actinomycetes</taxon>
        <taxon>Propionibacteriales</taxon>
        <taxon>Nocardioidaceae</taxon>
        <taxon>Nocardioides</taxon>
    </lineage>
</organism>
<accession>A0A6M1QSU4</accession>
<keyword evidence="2" id="KW-1133">Transmembrane helix</keyword>
<dbReference type="Proteomes" id="UP000483261">
    <property type="component" value="Unassembled WGS sequence"/>
</dbReference>
<evidence type="ECO:0000313" key="4">
    <source>
        <dbReference type="Proteomes" id="UP000483261"/>
    </source>
</evidence>
<dbReference type="EMBL" id="JAALAA010000006">
    <property type="protein sequence ID" value="NGN92903.1"/>
    <property type="molecule type" value="Genomic_DNA"/>
</dbReference>
<keyword evidence="2" id="KW-0812">Transmembrane</keyword>
<proteinExistence type="predicted"/>
<gene>
    <name evidence="3" type="ORF">G5C66_09165</name>
</gene>
<protein>
    <submittedName>
        <fullName evidence="3">Uncharacterized protein</fullName>
    </submittedName>
</protein>
<feature type="transmembrane region" description="Helical" evidence="2">
    <location>
        <begin position="34"/>
        <end position="56"/>
    </location>
</feature>
<name>A0A6M1QSU4_9ACTN</name>
<feature type="compositionally biased region" description="Low complexity" evidence="1">
    <location>
        <begin position="222"/>
        <end position="236"/>
    </location>
</feature>
<feature type="compositionally biased region" description="Pro residues" evidence="1">
    <location>
        <begin position="177"/>
        <end position="204"/>
    </location>
</feature>
<comment type="caution">
    <text evidence="3">The sequence shown here is derived from an EMBL/GenBank/DDBJ whole genome shotgun (WGS) entry which is preliminary data.</text>
</comment>
<reference evidence="3 4" key="1">
    <citation type="submission" date="2020-02" db="EMBL/GenBank/DDBJ databases">
        <title>Whole-genome analyses of novel actinobacteria.</title>
        <authorList>
            <person name="Sahin N."/>
        </authorList>
    </citation>
    <scope>NUCLEOTIDE SEQUENCE [LARGE SCALE GENOMIC DNA]</scope>
    <source>
        <strain evidence="3 4">KC13</strain>
    </source>
</reference>
<sequence>MPAIATLAFLVIWGVLVWVAVGFGADARGGDSGAWAKLAIAAVVAVACLFLTFTFAGRAWQALSGSPTPPPADDYTGSHSNAYVEEQDYPDQPYGDQMYSEQAYPEQDYYGTGSYGYEDTGSYGRHSSDTGSQAPYGDTGSRSAYTDTGSQSPYGYPSSASDFGSTGSRSAYGAPTYQPPTQAPQTPPPYYTSPPTPASTPTPASPQTYGTPGYGTDSYPTQQAGSSQYQSGAYQAPTGYGQTGSRARLTQDPAATQAMPTQRQPQDPPAAQPDDEWPPRHSSRNKQWPPPEPETPYRGRH</sequence>
<evidence type="ECO:0000313" key="3">
    <source>
        <dbReference type="EMBL" id="NGN92903.1"/>
    </source>
</evidence>